<evidence type="ECO:0000256" key="1">
    <source>
        <dbReference type="SAM" id="MobiDB-lite"/>
    </source>
</evidence>
<dbReference type="InterPro" id="IPR036691">
    <property type="entry name" value="Endo/exonu/phosph_ase_sf"/>
</dbReference>
<keyword evidence="4" id="KW-1185">Reference proteome</keyword>
<name>A0A9J6GNE6_HAELO</name>
<dbReference type="AlphaFoldDB" id="A0A9J6GNE6"/>
<sequence>MSSMTIYGSTIEFDGQLLTSHGCSPGVIGVDTNDPEEDLRSTQEVVAVRFRVGRRNFTVASTYVRARTAQHASTRVNFFWMRRHSARYPHDAAVFAGDFNAENKSWGYQISCSRGLQLLEEADEAELHLVNDLSQATRRRQNPGQPTANGVATLSREPTPWSSDHYPIEIQLSGIDKKCRKRVLYTNWQRFRDLLIQPTRHDGPDKPCPEYLDCILRAAQAATSISDVDGESPPPDRHLVKLWNHRDELEEMYIAGGHSYHDLGKIRQQTAKMRHHAKLLARHR</sequence>
<organism evidence="3 4">
    <name type="scientific">Haemaphysalis longicornis</name>
    <name type="common">Bush tick</name>
    <dbReference type="NCBI Taxonomy" id="44386"/>
    <lineage>
        <taxon>Eukaryota</taxon>
        <taxon>Metazoa</taxon>
        <taxon>Ecdysozoa</taxon>
        <taxon>Arthropoda</taxon>
        <taxon>Chelicerata</taxon>
        <taxon>Arachnida</taxon>
        <taxon>Acari</taxon>
        <taxon>Parasitiformes</taxon>
        <taxon>Ixodida</taxon>
        <taxon>Ixodoidea</taxon>
        <taxon>Ixodidae</taxon>
        <taxon>Haemaphysalinae</taxon>
        <taxon>Haemaphysalis</taxon>
    </lineage>
</organism>
<accession>A0A9J6GNE6</accession>
<evidence type="ECO:0000259" key="2">
    <source>
        <dbReference type="Pfam" id="PF14529"/>
    </source>
</evidence>
<feature type="domain" description="Endonuclease/exonuclease/phosphatase" evidence="2">
    <location>
        <begin position="58"/>
        <end position="168"/>
    </location>
</feature>
<evidence type="ECO:0000313" key="4">
    <source>
        <dbReference type="Proteomes" id="UP000821853"/>
    </source>
</evidence>
<dbReference type="InterPro" id="IPR005135">
    <property type="entry name" value="Endo/exonuclease/phosphatase"/>
</dbReference>
<dbReference type="Gene3D" id="3.60.10.10">
    <property type="entry name" value="Endonuclease/exonuclease/phosphatase"/>
    <property type="match status" value="1"/>
</dbReference>
<dbReference type="VEuPathDB" id="VectorBase:HLOH_052305"/>
<protein>
    <recommendedName>
        <fullName evidence="2">Endonuclease/exonuclease/phosphatase domain-containing protein</fullName>
    </recommendedName>
</protein>
<evidence type="ECO:0000313" key="3">
    <source>
        <dbReference type="EMBL" id="KAH9379958.1"/>
    </source>
</evidence>
<dbReference type="SUPFAM" id="SSF56219">
    <property type="entry name" value="DNase I-like"/>
    <property type="match status" value="1"/>
</dbReference>
<gene>
    <name evidence="3" type="ORF">HPB48_001415</name>
</gene>
<dbReference type="OrthoDB" id="6436593at2759"/>
<dbReference type="EMBL" id="JABSTR010000010">
    <property type="protein sequence ID" value="KAH9379958.1"/>
    <property type="molecule type" value="Genomic_DNA"/>
</dbReference>
<dbReference type="Pfam" id="PF14529">
    <property type="entry name" value="Exo_endo_phos_2"/>
    <property type="match status" value="1"/>
</dbReference>
<comment type="caution">
    <text evidence="3">The sequence shown here is derived from an EMBL/GenBank/DDBJ whole genome shotgun (WGS) entry which is preliminary data.</text>
</comment>
<dbReference type="Proteomes" id="UP000821853">
    <property type="component" value="Chromosome 8"/>
</dbReference>
<dbReference type="GO" id="GO:0003824">
    <property type="term" value="F:catalytic activity"/>
    <property type="evidence" value="ECO:0007669"/>
    <property type="project" value="InterPro"/>
</dbReference>
<reference evidence="3 4" key="1">
    <citation type="journal article" date="2020" name="Cell">
        <title>Large-Scale Comparative Analyses of Tick Genomes Elucidate Their Genetic Diversity and Vector Capacities.</title>
        <authorList>
            <consortium name="Tick Genome and Microbiome Consortium (TIGMIC)"/>
            <person name="Jia N."/>
            <person name="Wang J."/>
            <person name="Shi W."/>
            <person name="Du L."/>
            <person name="Sun Y."/>
            <person name="Zhan W."/>
            <person name="Jiang J.F."/>
            <person name="Wang Q."/>
            <person name="Zhang B."/>
            <person name="Ji P."/>
            <person name="Bell-Sakyi L."/>
            <person name="Cui X.M."/>
            <person name="Yuan T.T."/>
            <person name="Jiang B.G."/>
            <person name="Yang W.F."/>
            <person name="Lam T.T."/>
            <person name="Chang Q.C."/>
            <person name="Ding S.J."/>
            <person name="Wang X.J."/>
            <person name="Zhu J.G."/>
            <person name="Ruan X.D."/>
            <person name="Zhao L."/>
            <person name="Wei J.T."/>
            <person name="Ye R.Z."/>
            <person name="Que T.C."/>
            <person name="Du C.H."/>
            <person name="Zhou Y.H."/>
            <person name="Cheng J.X."/>
            <person name="Dai P.F."/>
            <person name="Guo W.B."/>
            <person name="Han X.H."/>
            <person name="Huang E.J."/>
            <person name="Li L.F."/>
            <person name="Wei W."/>
            <person name="Gao Y.C."/>
            <person name="Liu J.Z."/>
            <person name="Shao H.Z."/>
            <person name="Wang X."/>
            <person name="Wang C.C."/>
            <person name="Yang T.C."/>
            <person name="Huo Q.B."/>
            <person name="Li W."/>
            <person name="Chen H.Y."/>
            <person name="Chen S.E."/>
            <person name="Zhou L.G."/>
            <person name="Ni X.B."/>
            <person name="Tian J.H."/>
            <person name="Sheng Y."/>
            <person name="Liu T."/>
            <person name="Pan Y.S."/>
            <person name="Xia L.Y."/>
            <person name="Li J."/>
            <person name="Zhao F."/>
            <person name="Cao W.C."/>
        </authorList>
    </citation>
    <scope>NUCLEOTIDE SEQUENCE [LARGE SCALE GENOMIC DNA]</scope>
    <source>
        <strain evidence="3">HaeL-2018</strain>
    </source>
</reference>
<feature type="compositionally biased region" description="Polar residues" evidence="1">
    <location>
        <begin position="134"/>
        <end position="152"/>
    </location>
</feature>
<proteinExistence type="predicted"/>
<feature type="region of interest" description="Disordered" evidence="1">
    <location>
        <begin position="134"/>
        <end position="158"/>
    </location>
</feature>